<dbReference type="PANTHER" id="PTHR10822">
    <property type="entry name" value="GLYPICAN"/>
    <property type="match status" value="1"/>
</dbReference>
<dbReference type="PROSITE" id="PS01207">
    <property type="entry name" value="GLYPICAN"/>
    <property type="match status" value="2"/>
</dbReference>
<dbReference type="Proteomes" id="UP000694553">
    <property type="component" value="Unassembled WGS sequence"/>
</dbReference>
<keyword evidence="8" id="KW-0325">Glycoprotein</keyword>
<name>A0A8C3E8P0_CORMO</name>
<evidence type="ECO:0000256" key="3">
    <source>
        <dbReference type="ARBA" id="ARBA00022475"/>
    </source>
</evidence>
<protein>
    <submittedName>
        <fullName evidence="15">Glypican 4</fullName>
    </submittedName>
</protein>
<evidence type="ECO:0000256" key="12">
    <source>
        <dbReference type="RuleBase" id="RU003519"/>
    </source>
</evidence>
<dbReference type="GO" id="GO:0016477">
    <property type="term" value="P:cell migration"/>
    <property type="evidence" value="ECO:0007669"/>
    <property type="project" value="TreeGrafter"/>
</dbReference>
<feature type="signal peptide" evidence="14">
    <location>
        <begin position="1"/>
        <end position="24"/>
    </location>
</feature>
<keyword evidence="6 12" id="KW-0654">Proteoglycan</keyword>
<feature type="chain" id="PRO_5043467573" evidence="14">
    <location>
        <begin position="25"/>
        <end position="898"/>
    </location>
</feature>
<keyword evidence="16" id="KW-1185">Reference proteome</keyword>
<feature type="region of interest" description="Disordered" evidence="13">
    <location>
        <begin position="350"/>
        <end position="374"/>
    </location>
</feature>
<keyword evidence="10 12" id="KW-0449">Lipoprotein</keyword>
<accession>A0A8U7N6K8</accession>
<dbReference type="GO" id="GO:0098696">
    <property type="term" value="P:regulation of neurotransmitter receptor localization to postsynaptic specialization membrane"/>
    <property type="evidence" value="ECO:0007669"/>
    <property type="project" value="TreeGrafter"/>
</dbReference>
<dbReference type="GO" id="GO:0009966">
    <property type="term" value="P:regulation of signal transduction"/>
    <property type="evidence" value="ECO:0007669"/>
    <property type="project" value="InterPro"/>
</dbReference>
<evidence type="ECO:0000256" key="1">
    <source>
        <dbReference type="ARBA" id="ARBA00004609"/>
    </source>
</evidence>
<proteinExistence type="inferred from homology"/>
<keyword evidence="7 12" id="KW-0472">Membrane</keyword>
<reference evidence="15" key="3">
    <citation type="submission" date="2025-09" db="UniProtKB">
        <authorList>
            <consortium name="Ensembl"/>
        </authorList>
    </citation>
    <scope>IDENTIFICATION</scope>
</reference>
<dbReference type="GO" id="GO:0005886">
    <property type="term" value="C:plasma membrane"/>
    <property type="evidence" value="ECO:0007669"/>
    <property type="project" value="UniProtKB-SubCell"/>
</dbReference>
<evidence type="ECO:0000313" key="15">
    <source>
        <dbReference type="Ensembl" id="ENSCMUP00000014618.2"/>
    </source>
</evidence>
<sequence>MLGSSGALLLPLLAAVLLGAPVPAQPAGEAACLPVRTAFQVLQPGAKWVPEGPVPGTDLQVCIPKGSTCCSRKMEEKYQATARLKMEQLLQSASVDLKFLVIQNAAVFQEAFEIVVRHARNFTNSMFRIYYQSMGPRALKFVGELFTDISLYILGSDINVNDMVNEFFDSLFPLVYSHLINPGFPDPSVEMTECLRATRRDLKVFGNYPKMMMTQVSKSLQATRVFLQALNLGIEVINTTDHLKFSKDCGRALLKMWYCSHCQGLLLAKPCAGYCGAVMQGCLAGVLEIQNLWKEYIGSLEGLTRGMHGIYDMEHVLLSLFSVVRDAIIHVQKNEGKLSTALLRGMTLPHRKASGKAPEEEEEESGDCDDEDDCGRGSGDGVLRVRNQLRFLAGDHLKVCSQGYTCCSQEMEEKYSQQSKQDFRNAVVELSNHLQTVFSSRYKKFDEFFKELLENAEKSLNDMFVRTYGRLYMQNSELFKDLFVELKRYYVGGNVNLEEMLNEFWARLLERMFRLVNPQYHFTDEYLECVSKYTEQLKPFGDVPRKLKLQVTRAFVAARTFAQGLAVARDVISKVSAVNPTPQGTRALLKMMYCPHCQGLVSVKPCYNYCFNVMRGCLANQGDLDAEWNIFMDSMLLVAERLEGPFNIESVMDPIDVKISDAIMNMQENSMQVSQKVFQGCGQPKTLAQGRTARSVSESGFSARFRPYNPEERPTTAAGTSLDRLVTDVKEKLKQAKKFWSSLPGNICNDEKMSVGTVNENECWNGSAKSRYDFAVTGNGLASQVNNPEVEVDITKPDMVIRQQIMALRVMTNKLKNAYSGNDVDFIDISEESSGEESGSGCELQQCSPEFEFNATEVTGNSSKSDKTVNTSAATRSGLSQAALLLNILFLAMQRQWR</sequence>
<keyword evidence="9 12" id="KW-0357">Heparan sulfate</keyword>
<accession>A0A8C3E8P0</accession>
<keyword evidence="3" id="KW-1003">Cell membrane</keyword>
<dbReference type="PANTHER" id="PTHR10822:SF25">
    <property type="entry name" value="GLYPICAN-4"/>
    <property type="match status" value="1"/>
</dbReference>
<evidence type="ECO:0000256" key="5">
    <source>
        <dbReference type="ARBA" id="ARBA00022729"/>
    </source>
</evidence>
<reference evidence="15" key="2">
    <citation type="submission" date="2025-08" db="UniProtKB">
        <authorList>
            <consortium name="Ensembl"/>
        </authorList>
    </citation>
    <scope>IDENTIFICATION</scope>
</reference>
<comment type="similarity">
    <text evidence="2 11">Belongs to the glypican family.</text>
</comment>
<organism evidence="15 16">
    <name type="scientific">Corvus moneduloides</name>
    <name type="common">New Caledonian crow</name>
    <dbReference type="NCBI Taxonomy" id="1196302"/>
    <lineage>
        <taxon>Eukaryota</taxon>
        <taxon>Metazoa</taxon>
        <taxon>Chordata</taxon>
        <taxon>Craniata</taxon>
        <taxon>Vertebrata</taxon>
        <taxon>Euteleostomi</taxon>
        <taxon>Archelosauria</taxon>
        <taxon>Archosauria</taxon>
        <taxon>Dinosauria</taxon>
        <taxon>Saurischia</taxon>
        <taxon>Theropoda</taxon>
        <taxon>Coelurosauria</taxon>
        <taxon>Aves</taxon>
        <taxon>Neognathae</taxon>
        <taxon>Neoaves</taxon>
        <taxon>Telluraves</taxon>
        <taxon>Australaves</taxon>
        <taxon>Passeriformes</taxon>
        <taxon>Corvoidea</taxon>
        <taxon>Corvidae</taxon>
        <taxon>Corvus</taxon>
    </lineage>
</organism>
<comment type="function">
    <text evidence="12">Cell surface proteoglycan.</text>
</comment>
<dbReference type="Ensembl" id="ENSCMUT00000015694.2">
    <property type="protein sequence ID" value="ENSCMUP00000014618.2"/>
    <property type="gene ID" value="ENSCMUG00000009120.2"/>
</dbReference>
<dbReference type="GO" id="GO:0045202">
    <property type="term" value="C:synapse"/>
    <property type="evidence" value="ECO:0007669"/>
    <property type="project" value="TreeGrafter"/>
</dbReference>
<evidence type="ECO:0000256" key="10">
    <source>
        <dbReference type="ARBA" id="ARBA00023288"/>
    </source>
</evidence>
<comment type="subcellular location">
    <subcellularLocation>
        <location evidence="1 12">Cell membrane</location>
        <topology evidence="1 12">Lipid-anchor</topology>
        <topology evidence="1 12">GPI-anchor</topology>
    </subcellularLocation>
</comment>
<evidence type="ECO:0000256" key="9">
    <source>
        <dbReference type="ARBA" id="ARBA00023207"/>
    </source>
</evidence>
<dbReference type="GO" id="GO:0009986">
    <property type="term" value="C:cell surface"/>
    <property type="evidence" value="ECO:0007669"/>
    <property type="project" value="TreeGrafter"/>
</dbReference>
<evidence type="ECO:0000313" key="16">
    <source>
        <dbReference type="Proteomes" id="UP000694553"/>
    </source>
</evidence>
<evidence type="ECO:0000256" key="11">
    <source>
        <dbReference type="RuleBase" id="RU003518"/>
    </source>
</evidence>
<dbReference type="GO" id="GO:0099560">
    <property type="term" value="P:synaptic membrane adhesion"/>
    <property type="evidence" value="ECO:0007669"/>
    <property type="project" value="TreeGrafter"/>
</dbReference>
<dbReference type="AlphaFoldDB" id="A0A8C3E8P0"/>
<evidence type="ECO:0000256" key="7">
    <source>
        <dbReference type="ARBA" id="ARBA00023136"/>
    </source>
</evidence>
<keyword evidence="4 12" id="KW-0336">GPI-anchor</keyword>
<evidence type="ECO:0000256" key="8">
    <source>
        <dbReference type="ARBA" id="ARBA00023180"/>
    </source>
</evidence>
<evidence type="ECO:0000256" key="2">
    <source>
        <dbReference type="ARBA" id="ARBA00010260"/>
    </source>
</evidence>
<reference evidence="16" key="1">
    <citation type="submission" date="2019-10" db="EMBL/GenBank/DDBJ databases">
        <title>Corvus moneduloides (New Caledonian crow) genome, bCorMon1, primary haplotype.</title>
        <authorList>
            <person name="Rutz C."/>
            <person name="Fungtammasan C."/>
            <person name="Mountcastle J."/>
            <person name="Formenti G."/>
            <person name="Chow W."/>
            <person name="Howe K."/>
            <person name="Steele M.P."/>
            <person name="Fernandes J."/>
            <person name="Gilbert M.T.P."/>
            <person name="Fedrigo O."/>
            <person name="Jarvis E.D."/>
            <person name="Gemmell N."/>
        </authorList>
    </citation>
    <scope>NUCLEOTIDE SEQUENCE [LARGE SCALE GENOMIC DNA]</scope>
</reference>
<evidence type="ECO:0000256" key="4">
    <source>
        <dbReference type="ARBA" id="ARBA00022622"/>
    </source>
</evidence>
<dbReference type="InterPro" id="IPR019803">
    <property type="entry name" value="Glypican_CS"/>
</dbReference>
<feature type="compositionally biased region" description="Acidic residues" evidence="13">
    <location>
        <begin position="359"/>
        <end position="373"/>
    </location>
</feature>
<evidence type="ECO:0000256" key="6">
    <source>
        <dbReference type="ARBA" id="ARBA00022974"/>
    </source>
</evidence>
<dbReference type="InterPro" id="IPR001863">
    <property type="entry name" value="Glypican"/>
</dbReference>
<evidence type="ECO:0000256" key="14">
    <source>
        <dbReference type="SAM" id="SignalP"/>
    </source>
</evidence>
<dbReference type="Pfam" id="PF01153">
    <property type="entry name" value="Glypican"/>
    <property type="match status" value="2"/>
</dbReference>
<dbReference type="GO" id="GO:1905606">
    <property type="term" value="P:regulation of presynapse assembly"/>
    <property type="evidence" value="ECO:0007669"/>
    <property type="project" value="TreeGrafter"/>
</dbReference>
<evidence type="ECO:0000256" key="13">
    <source>
        <dbReference type="SAM" id="MobiDB-lite"/>
    </source>
</evidence>
<keyword evidence="5 14" id="KW-0732">Signal</keyword>
<gene>
    <name evidence="15" type="primary">GPC4</name>
</gene>
<dbReference type="GO" id="GO:0098552">
    <property type="term" value="C:side of membrane"/>
    <property type="evidence" value="ECO:0007669"/>
    <property type="project" value="UniProtKB-KW"/>
</dbReference>
<dbReference type="GO" id="GO:0005576">
    <property type="term" value="C:extracellular region"/>
    <property type="evidence" value="ECO:0007669"/>
    <property type="project" value="TreeGrafter"/>
</dbReference>